<dbReference type="GO" id="GO:0097157">
    <property type="term" value="F:pre-mRNA intronic binding"/>
    <property type="evidence" value="ECO:0007669"/>
    <property type="project" value="TreeGrafter"/>
</dbReference>
<dbReference type="PANTHER" id="PTHR11140:SF0">
    <property type="entry name" value="PRE-MRNA-PROCESSING-SPLICING FACTOR 8"/>
    <property type="match status" value="1"/>
</dbReference>
<dbReference type="EMBL" id="CAJOBI010012446">
    <property type="protein sequence ID" value="CAF4165297.1"/>
    <property type="molecule type" value="Genomic_DNA"/>
</dbReference>
<evidence type="ECO:0000313" key="1">
    <source>
        <dbReference type="EMBL" id="CAF4165297.1"/>
    </source>
</evidence>
<dbReference type="GO" id="GO:0030623">
    <property type="term" value="F:U5 snRNA binding"/>
    <property type="evidence" value="ECO:0007669"/>
    <property type="project" value="TreeGrafter"/>
</dbReference>
<proteinExistence type="predicted"/>
<comment type="caution">
    <text evidence="1">The sequence shown here is derived from an EMBL/GenBank/DDBJ whole genome shotgun (WGS) entry which is preliminary data.</text>
</comment>
<feature type="non-terminal residue" evidence="1">
    <location>
        <position position="1"/>
    </location>
</feature>
<dbReference type="Proteomes" id="UP000676336">
    <property type="component" value="Unassembled WGS sequence"/>
</dbReference>
<dbReference type="GO" id="GO:0030620">
    <property type="term" value="F:U2 snRNA binding"/>
    <property type="evidence" value="ECO:0007669"/>
    <property type="project" value="TreeGrafter"/>
</dbReference>
<protein>
    <submittedName>
        <fullName evidence="1">Uncharacterized protein</fullName>
    </submittedName>
</protein>
<dbReference type="GO" id="GO:0000244">
    <property type="term" value="P:spliceosomal tri-snRNP complex assembly"/>
    <property type="evidence" value="ECO:0007669"/>
    <property type="project" value="TreeGrafter"/>
</dbReference>
<dbReference type="Proteomes" id="UP000681720">
    <property type="component" value="Unassembled WGS sequence"/>
</dbReference>
<dbReference type="InterPro" id="IPR027652">
    <property type="entry name" value="PRP8"/>
</dbReference>
<feature type="non-terminal residue" evidence="1">
    <location>
        <position position="70"/>
    </location>
</feature>
<dbReference type="AlphaFoldDB" id="A0A8S2RK58"/>
<sequence>MVNGSTYRRWQLTLPILSTQYGMVNQLLTDLVDDNYLYLFDLKSFFTANAFHVAIPGSPKCEPLVKDINP</sequence>
<dbReference type="GO" id="GO:0030619">
    <property type="term" value="F:U1 snRNA binding"/>
    <property type="evidence" value="ECO:0007669"/>
    <property type="project" value="TreeGrafter"/>
</dbReference>
<evidence type="ECO:0000313" key="3">
    <source>
        <dbReference type="Proteomes" id="UP000676336"/>
    </source>
</evidence>
<evidence type="ECO:0000313" key="2">
    <source>
        <dbReference type="EMBL" id="CAF4270680.1"/>
    </source>
</evidence>
<dbReference type="GO" id="GO:0071013">
    <property type="term" value="C:catalytic step 2 spliceosome"/>
    <property type="evidence" value="ECO:0007669"/>
    <property type="project" value="TreeGrafter"/>
</dbReference>
<reference evidence="1" key="1">
    <citation type="submission" date="2021-02" db="EMBL/GenBank/DDBJ databases">
        <authorList>
            <person name="Nowell W R."/>
        </authorList>
    </citation>
    <scope>NUCLEOTIDE SEQUENCE</scope>
</reference>
<name>A0A8S2RK58_9BILA</name>
<gene>
    <name evidence="2" type="ORF">GIL414_LOCUS24542</name>
    <name evidence="1" type="ORF">SMN809_LOCUS20362</name>
</gene>
<organism evidence="1 3">
    <name type="scientific">Rotaria magnacalcarata</name>
    <dbReference type="NCBI Taxonomy" id="392030"/>
    <lineage>
        <taxon>Eukaryota</taxon>
        <taxon>Metazoa</taxon>
        <taxon>Spiralia</taxon>
        <taxon>Gnathifera</taxon>
        <taxon>Rotifera</taxon>
        <taxon>Eurotatoria</taxon>
        <taxon>Bdelloidea</taxon>
        <taxon>Philodinida</taxon>
        <taxon>Philodinidae</taxon>
        <taxon>Rotaria</taxon>
    </lineage>
</organism>
<dbReference type="EMBL" id="CAJOBJ010030624">
    <property type="protein sequence ID" value="CAF4270680.1"/>
    <property type="molecule type" value="Genomic_DNA"/>
</dbReference>
<dbReference type="PANTHER" id="PTHR11140">
    <property type="entry name" value="PRE-MRNA SPLICING FACTOR PRP8"/>
    <property type="match status" value="1"/>
</dbReference>
<accession>A0A8S2RK58</accession>
<dbReference type="GO" id="GO:0005682">
    <property type="term" value="C:U5 snRNP"/>
    <property type="evidence" value="ECO:0007669"/>
    <property type="project" value="TreeGrafter"/>
</dbReference>
<dbReference type="GO" id="GO:0017070">
    <property type="term" value="F:U6 snRNA binding"/>
    <property type="evidence" value="ECO:0007669"/>
    <property type="project" value="TreeGrafter"/>
</dbReference>